<reference evidence="13" key="1">
    <citation type="submission" date="2022-03" db="EMBL/GenBank/DDBJ databases">
        <authorList>
            <person name="Legras J.-L."/>
            <person name="Devillers H."/>
            <person name="Grondin C."/>
        </authorList>
    </citation>
    <scope>NUCLEOTIDE SEQUENCE</scope>
    <source>
        <strain evidence="13">CLIB 1423</strain>
    </source>
</reference>
<dbReference type="PANTHER" id="PTHR44111:SF1">
    <property type="entry name" value="ELONGATOR COMPLEX PROTEIN 2"/>
    <property type="match status" value="1"/>
</dbReference>
<evidence type="ECO:0000256" key="3">
    <source>
        <dbReference type="ARBA" id="ARBA00005043"/>
    </source>
</evidence>
<dbReference type="GO" id="GO:0005737">
    <property type="term" value="C:cytoplasm"/>
    <property type="evidence" value="ECO:0007669"/>
    <property type="project" value="UniProtKB-SubCell"/>
</dbReference>
<keyword evidence="8" id="KW-0819">tRNA processing</keyword>
<dbReference type="SUPFAM" id="SSF50978">
    <property type="entry name" value="WD40 repeat-like"/>
    <property type="match status" value="3"/>
</dbReference>
<dbReference type="InterPro" id="IPR036322">
    <property type="entry name" value="WD40_repeat_dom_sf"/>
</dbReference>
<dbReference type="OrthoDB" id="27911at2759"/>
<dbReference type="GO" id="GO:0005634">
    <property type="term" value="C:nucleus"/>
    <property type="evidence" value="ECO:0007669"/>
    <property type="project" value="UniProtKB-SubCell"/>
</dbReference>
<accession>A0A9P0QU12</accession>
<evidence type="ECO:0000256" key="11">
    <source>
        <dbReference type="PROSITE-ProRule" id="PRU00221"/>
    </source>
</evidence>
<dbReference type="PROSITE" id="PS50294">
    <property type="entry name" value="WD_REPEATS_REGION"/>
    <property type="match status" value="4"/>
</dbReference>
<dbReference type="Proteomes" id="UP000837801">
    <property type="component" value="Unassembled WGS sequence"/>
</dbReference>
<dbReference type="Gene3D" id="2.130.10.10">
    <property type="entry name" value="YVTN repeat-like/Quinoprotein amine dehydrogenase"/>
    <property type="match status" value="4"/>
</dbReference>
<dbReference type="InterPro" id="IPR037289">
    <property type="entry name" value="Elp2"/>
</dbReference>
<comment type="similarity">
    <text evidence="4">Belongs to the WD repeat ELP2 family.</text>
</comment>
<evidence type="ECO:0000256" key="2">
    <source>
        <dbReference type="ARBA" id="ARBA00004496"/>
    </source>
</evidence>
<evidence type="ECO:0000256" key="1">
    <source>
        <dbReference type="ARBA" id="ARBA00004123"/>
    </source>
</evidence>
<dbReference type="Pfam" id="PF00400">
    <property type="entry name" value="WD40"/>
    <property type="match status" value="6"/>
</dbReference>
<organism evidence="13 14">
    <name type="scientific">[Candida] railenensis</name>
    <dbReference type="NCBI Taxonomy" id="45579"/>
    <lineage>
        <taxon>Eukaryota</taxon>
        <taxon>Fungi</taxon>
        <taxon>Dikarya</taxon>
        <taxon>Ascomycota</taxon>
        <taxon>Saccharomycotina</taxon>
        <taxon>Pichiomycetes</taxon>
        <taxon>Debaryomycetaceae</taxon>
        <taxon>Kurtzmaniella</taxon>
    </lineage>
</organism>
<dbReference type="InterPro" id="IPR015943">
    <property type="entry name" value="WD40/YVTN_repeat-like_dom_sf"/>
</dbReference>
<feature type="repeat" description="WD" evidence="11">
    <location>
        <begin position="186"/>
        <end position="222"/>
    </location>
</feature>
<feature type="repeat" description="WD" evidence="11">
    <location>
        <begin position="97"/>
        <end position="136"/>
    </location>
</feature>
<dbReference type="PRINTS" id="PR00320">
    <property type="entry name" value="GPROTEINBRPT"/>
</dbReference>
<evidence type="ECO:0000256" key="5">
    <source>
        <dbReference type="ARBA" id="ARBA00020267"/>
    </source>
</evidence>
<feature type="repeat" description="WD" evidence="11">
    <location>
        <begin position="51"/>
        <end position="92"/>
    </location>
</feature>
<keyword evidence="10" id="KW-0539">Nucleus</keyword>
<dbReference type="InterPro" id="IPR020472">
    <property type="entry name" value="WD40_PAC1"/>
</dbReference>
<dbReference type="PROSITE" id="PS50082">
    <property type="entry name" value="WD_REPEATS_2"/>
    <property type="match status" value="6"/>
</dbReference>
<feature type="repeat" description="WD" evidence="11">
    <location>
        <begin position="588"/>
        <end position="629"/>
    </location>
</feature>
<evidence type="ECO:0000256" key="6">
    <source>
        <dbReference type="ARBA" id="ARBA00022490"/>
    </source>
</evidence>
<feature type="repeat" description="WD" evidence="11">
    <location>
        <begin position="263"/>
        <end position="298"/>
    </location>
</feature>
<keyword evidence="9" id="KW-0677">Repeat</keyword>
<comment type="subcellular location">
    <subcellularLocation>
        <location evidence="2">Cytoplasm</location>
    </subcellularLocation>
    <subcellularLocation>
        <location evidence="1">Nucleus</location>
    </subcellularLocation>
</comment>
<dbReference type="EMBL" id="CAKXYY010000021">
    <property type="protein sequence ID" value="CAH2355034.1"/>
    <property type="molecule type" value="Genomic_DNA"/>
</dbReference>
<dbReference type="InterPro" id="IPR001680">
    <property type="entry name" value="WD40_rpt"/>
</dbReference>
<evidence type="ECO:0000256" key="12">
    <source>
        <dbReference type="SAM" id="MobiDB-lite"/>
    </source>
</evidence>
<keyword evidence="14" id="KW-1185">Reference proteome</keyword>
<evidence type="ECO:0000256" key="8">
    <source>
        <dbReference type="ARBA" id="ARBA00022694"/>
    </source>
</evidence>
<comment type="caution">
    <text evidence="13">The sequence shown here is derived from an EMBL/GenBank/DDBJ whole genome shotgun (WGS) entry which is preliminary data.</text>
</comment>
<proteinExistence type="inferred from homology"/>
<dbReference type="GO" id="GO:0033588">
    <property type="term" value="C:elongator holoenzyme complex"/>
    <property type="evidence" value="ECO:0007669"/>
    <property type="project" value="InterPro"/>
</dbReference>
<dbReference type="CDD" id="cd00200">
    <property type="entry name" value="WD40"/>
    <property type="match status" value="1"/>
</dbReference>
<dbReference type="AlphaFoldDB" id="A0A9P0QU12"/>
<evidence type="ECO:0000313" key="13">
    <source>
        <dbReference type="EMBL" id="CAH2355034.1"/>
    </source>
</evidence>
<dbReference type="GO" id="GO:0002098">
    <property type="term" value="P:tRNA wobble uridine modification"/>
    <property type="evidence" value="ECO:0007669"/>
    <property type="project" value="InterPro"/>
</dbReference>
<comment type="pathway">
    <text evidence="3">tRNA modification; 5-methoxycarbonylmethyl-2-thiouridine-tRNA biosynthesis.</text>
</comment>
<dbReference type="InterPro" id="IPR019775">
    <property type="entry name" value="WD40_repeat_CS"/>
</dbReference>
<evidence type="ECO:0000256" key="4">
    <source>
        <dbReference type="ARBA" id="ARBA00005881"/>
    </source>
</evidence>
<feature type="region of interest" description="Disordered" evidence="12">
    <location>
        <begin position="489"/>
        <end position="517"/>
    </location>
</feature>
<sequence length="766" mass="84825">MGASLEAVFIGANKQANSSDYNAELEVTAFGASSTVALWKPFSSQGVYSTLKAHSKEVTGVKFVPGSRFLVSCSEDGHVVVWSVNDDKRTFTEFQQLVLHEGSVTAVGTAPGIIATGGVDGKVAIWTLQEDKWTLKTSFVVKTGFYPTCLALENVYGEYLLAVGGTTKDVYIYSTEHELTGALVTLRGHEDWMKCLAWTKDESGYLLASGSQDRYIRLWRIRKEVPKSEEDANNLVLLANKKEVVKLSPSSSTTIEVFFEALIMGHDDWVTGLVWNSDQKHLLSCSADTGLMIWEMDTLSGIWVCVSRLGEMSIKGASTATGSSGGFWSCQWIQQGDSEYILANGKTGSYRVYERKQDETSWQTKLGITGPTKEVTDLIWSPNKKFFYTTSLDQTTRLFAFSKEMDSWREFARPQIHGYDMICIDNIDDTKFVSGGDEKILRVFEMTNNTAELLGANNVDVVKVHELPVIASLPVLGLSNKADNEATVKEGIVGEMNEEKDDDENDKEDESKADAAALDDDKIEVPMEDQLQRTTLFPEIEKLYGHGYELTCCTTTSGYIASACRSNSARHAVIRVFDTKDYQMCHVLEGHNLTITSMEFSPNGKYLVAVSRDRQLSLWDVDAGFKLIEIKQGHSRIIWDCCWLGNRHFVTGSRDKSIKLWKVADGGEQFELLATQKFESPVSSVASTPEGDGKKYYVAIGMENGIQIVSVDIEAGTLIESIKFDNTITPSGRISKLAWGDEIDSGKRVLSVGSNDSSVRVYNITI</sequence>
<name>A0A9P0QU12_9ASCO</name>
<feature type="repeat" description="WD" evidence="11">
    <location>
        <begin position="631"/>
        <end position="671"/>
    </location>
</feature>
<evidence type="ECO:0000256" key="10">
    <source>
        <dbReference type="ARBA" id="ARBA00023242"/>
    </source>
</evidence>
<keyword evidence="7 11" id="KW-0853">WD repeat</keyword>
<protein>
    <recommendedName>
        <fullName evidence="5">Elongator complex protein 2</fullName>
    </recommendedName>
</protein>
<dbReference type="FunFam" id="2.130.10.10:FF:000400">
    <property type="entry name" value="Elongator acetyltransferase complex subunit 2"/>
    <property type="match status" value="1"/>
</dbReference>
<dbReference type="SMART" id="SM00320">
    <property type="entry name" value="WD40"/>
    <property type="match status" value="13"/>
</dbReference>
<evidence type="ECO:0000256" key="9">
    <source>
        <dbReference type="ARBA" id="ARBA00022737"/>
    </source>
</evidence>
<keyword evidence="6" id="KW-0963">Cytoplasm</keyword>
<gene>
    <name evidence="13" type="ORF">CLIB1423_21S00342</name>
</gene>
<feature type="compositionally biased region" description="Acidic residues" evidence="12">
    <location>
        <begin position="496"/>
        <end position="508"/>
    </location>
</feature>
<evidence type="ECO:0000313" key="14">
    <source>
        <dbReference type="Proteomes" id="UP000837801"/>
    </source>
</evidence>
<evidence type="ECO:0000256" key="7">
    <source>
        <dbReference type="ARBA" id="ARBA00022574"/>
    </source>
</evidence>
<dbReference type="PROSITE" id="PS00678">
    <property type="entry name" value="WD_REPEATS_1"/>
    <property type="match status" value="2"/>
</dbReference>
<dbReference type="PANTHER" id="PTHR44111">
    <property type="entry name" value="ELONGATOR COMPLEX PROTEIN 2"/>
    <property type="match status" value="1"/>
</dbReference>